<feature type="compositionally biased region" description="Polar residues" evidence="1">
    <location>
        <begin position="1"/>
        <end position="17"/>
    </location>
</feature>
<accession>A0A5B7F4N9</accession>
<organism evidence="2 3">
    <name type="scientific">Portunus trituberculatus</name>
    <name type="common">Swimming crab</name>
    <name type="synonym">Neptunus trituberculatus</name>
    <dbReference type="NCBI Taxonomy" id="210409"/>
    <lineage>
        <taxon>Eukaryota</taxon>
        <taxon>Metazoa</taxon>
        <taxon>Ecdysozoa</taxon>
        <taxon>Arthropoda</taxon>
        <taxon>Crustacea</taxon>
        <taxon>Multicrustacea</taxon>
        <taxon>Malacostraca</taxon>
        <taxon>Eumalacostraca</taxon>
        <taxon>Eucarida</taxon>
        <taxon>Decapoda</taxon>
        <taxon>Pleocyemata</taxon>
        <taxon>Brachyura</taxon>
        <taxon>Eubrachyura</taxon>
        <taxon>Portunoidea</taxon>
        <taxon>Portunidae</taxon>
        <taxon>Portuninae</taxon>
        <taxon>Portunus</taxon>
    </lineage>
</organism>
<evidence type="ECO:0000313" key="3">
    <source>
        <dbReference type="Proteomes" id="UP000324222"/>
    </source>
</evidence>
<protein>
    <submittedName>
        <fullName evidence="2">Uncharacterized protein</fullName>
    </submittedName>
</protein>
<comment type="caution">
    <text evidence="2">The sequence shown here is derived from an EMBL/GenBank/DDBJ whole genome shotgun (WGS) entry which is preliminary data.</text>
</comment>
<reference evidence="2 3" key="1">
    <citation type="submission" date="2019-05" db="EMBL/GenBank/DDBJ databases">
        <title>Another draft genome of Portunus trituberculatus and its Hox gene families provides insights of decapod evolution.</title>
        <authorList>
            <person name="Jeong J.-H."/>
            <person name="Song I."/>
            <person name="Kim S."/>
            <person name="Choi T."/>
            <person name="Kim D."/>
            <person name="Ryu S."/>
            <person name="Kim W."/>
        </authorList>
    </citation>
    <scope>NUCLEOTIDE SEQUENCE [LARGE SCALE GENOMIC DNA]</scope>
    <source>
        <tissue evidence="2">Muscle</tissue>
    </source>
</reference>
<evidence type="ECO:0000256" key="1">
    <source>
        <dbReference type="SAM" id="MobiDB-lite"/>
    </source>
</evidence>
<keyword evidence="3" id="KW-1185">Reference proteome</keyword>
<feature type="compositionally biased region" description="Basic and acidic residues" evidence="1">
    <location>
        <begin position="23"/>
        <end position="48"/>
    </location>
</feature>
<proteinExistence type="predicted"/>
<name>A0A5B7F4N9_PORTR</name>
<dbReference type="Proteomes" id="UP000324222">
    <property type="component" value="Unassembled WGS sequence"/>
</dbReference>
<dbReference type="EMBL" id="VSRR010005273">
    <property type="protein sequence ID" value="MPC42011.1"/>
    <property type="molecule type" value="Genomic_DNA"/>
</dbReference>
<evidence type="ECO:0000313" key="2">
    <source>
        <dbReference type="EMBL" id="MPC42011.1"/>
    </source>
</evidence>
<gene>
    <name evidence="2" type="ORF">E2C01_035624</name>
</gene>
<feature type="region of interest" description="Disordered" evidence="1">
    <location>
        <begin position="1"/>
        <end position="48"/>
    </location>
</feature>
<dbReference type="AlphaFoldDB" id="A0A5B7F4N9"/>
<sequence>MYTEPGRQQTQEATVKTTAWDGGEVHGEGGNGDGHEEESPHPGGKREHVYCQSVLGGTLGAAHDDT</sequence>